<dbReference type="OrthoDB" id="6512434at2759"/>
<dbReference type="Pfam" id="PF10545">
    <property type="entry name" value="MADF_DNA_bdg"/>
    <property type="match status" value="1"/>
</dbReference>
<evidence type="ECO:0000313" key="3">
    <source>
        <dbReference type="Proteomes" id="UP000886998"/>
    </source>
</evidence>
<feature type="non-terminal residue" evidence="2">
    <location>
        <position position="1"/>
    </location>
</feature>
<organism evidence="2 3">
    <name type="scientific">Trichonephila inaurata madagascariensis</name>
    <dbReference type="NCBI Taxonomy" id="2747483"/>
    <lineage>
        <taxon>Eukaryota</taxon>
        <taxon>Metazoa</taxon>
        <taxon>Ecdysozoa</taxon>
        <taxon>Arthropoda</taxon>
        <taxon>Chelicerata</taxon>
        <taxon>Arachnida</taxon>
        <taxon>Araneae</taxon>
        <taxon>Araneomorphae</taxon>
        <taxon>Entelegynae</taxon>
        <taxon>Araneoidea</taxon>
        <taxon>Nephilidae</taxon>
        <taxon>Trichonephila</taxon>
        <taxon>Trichonephila inaurata</taxon>
    </lineage>
</organism>
<reference evidence="2" key="1">
    <citation type="submission" date="2020-08" db="EMBL/GenBank/DDBJ databases">
        <title>Multicomponent nature underlies the extraordinary mechanical properties of spider dragline silk.</title>
        <authorList>
            <person name="Kono N."/>
            <person name="Nakamura H."/>
            <person name="Mori M."/>
            <person name="Yoshida Y."/>
            <person name="Ohtoshi R."/>
            <person name="Malay A.D."/>
            <person name="Moran D.A.P."/>
            <person name="Tomita M."/>
            <person name="Numata K."/>
            <person name="Arakawa K."/>
        </authorList>
    </citation>
    <scope>NUCLEOTIDE SEQUENCE</scope>
</reference>
<dbReference type="SMART" id="SM00595">
    <property type="entry name" value="MADF"/>
    <property type="match status" value="1"/>
</dbReference>
<dbReference type="GO" id="GO:0006357">
    <property type="term" value="P:regulation of transcription by RNA polymerase II"/>
    <property type="evidence" value="ECO:0007669"/>
    <property type="project" value="TreeGrafter"/>
</dbReference>
<dbReference type="PANTHER" id="PTHR12243:SF67">
    <property type="entry name" value="COREPRESSOR OF PANGOLIN, ISOFORM A-RELATED"/>
    <property type="match status" value="1"/>
</dbReference>
<protein>
    <recommendedName>
        <fullName evidence="1">MADF domain-containing protein</fullName>
    </recommendedName>
</protein>
<dbReference type="Proteomes" id="UP000886998">
    <property type="component" value="Unassembled WGS sequence"/>
</dbReference>
<dbReference type="EMBL" id="BMAV01013763">
    <property type="protein sequence ID" value="GFY61666.1"/>
    <property type="molecule type" value="Genomic_DNA"/>
</dbReference>
<dbReference type="PANTHER" id="PTHR12243">
    <property type="entry name" value="MADF DOMAIN TRANSCRIPTION FACTOR"/>
    <property type="match status" value="1"/>
</dbReference>
<sequence>MAPRSRLTYQTEQLIAEVKKYPCLYQVHHPHYMNMTLNYKCWREISKKLNRETSVLKKDWRTLLDCYRQVLITKGTKKRQTWLNLWRFEKHMMFVNR</sequence>
<feature type="domain" description="MADF" evidence="1">
    <location>
        <begin position="13"/>
        <end position="97"/>
    </location>
</feature>
<keyword evidence="3" id="KW-1185">Reference proteome</keyword>
<gene>
    <name evidence="2" type="ORF">TNIN_425231</name>
</gene>
<dbReference type="GO" id="GO:0005667">
    <property type="term" value="C:transcription regulator complex"/>
    <property type="evidence" value="ECO:0007669"/>
    <property type="project" value="TreeGrafter"/>
</dbReference>
<name>A0A8X6XZ20_9ARAC</name>
<proteinExistence type="predicted"/>
<dbReference type="InterPro" id="IPR006578">
    <property type="entry name" value="MADF-dom"/>
</dbReference>
<dbReference type="GO" id="GO:0005634">
    <property type="term" value="C:nucleus"/>
    <property type="evidence" value="ECO:0007669"/>
    <property type="project" value="TreeGrafter"/>
</dbReference>
<evidence type="ECO:0000313" key="2">
    <source>
        <dbReference type="EMBL" id="GFY61666.1"/>
    </source>
</evidence>
<accession>A0A8X6XZ20</accession>
<dbReference type="AlphaFoldDB" id="A0A8X6XZ20"/>
<evidence type="ECO:0000259" key="1">
    <source>
        <dbReference type="PROSITE" id="PS51029"/>
    </source>
</evidence>
<dbReference type="InterPro" id="IPR039353">
    <property type="entry name" value="TF_Adf1"/>
</dbReference>
<comment type="caution">
    <text evidence="2">The sequence shown here is derived from an EMBL/GenBank/DDBJ whole genome shotgun (WGS) entry which is preliminary data.</text>
</comment>
<dbReference type="PROSITE" id="PS51029">
    <property type="entry name" value="MADF"/>
    <property type="match status" value="1"/>
</dbReference>